<evidence type="ECO:0000313" key="5">
    <source>
        <dbReference type="Proteomes" id="UP001174909"/>
    </source>
</evidence>
<dbReference type="Proteomes" id="UP001174909">
    <property type="component" value="Unassembled WGS sequence"/>
</dbReference>
<evidence type="ECO:0000256" key="2">
    <source>
        <dbReference type="ARBA" id="ARBA00023033"/>
    </source>
</evidence>
<dbReference type="PANTHER" id="PTHR30137:SF8">
    <property type="entry name" value="BLR5498 PROTEIN"/>
    <property type="match status" value="1"/>
</dbReference>
<dbReference type="AlphaFoldDB" id="A0AA35SAG0"/>
<dbReference type="Pfam" id="PF00296">
    <property type="entry name" value="Bac_luciferase"/>
    <property type="match status" value="1"/>
</dbReference>
<reference evidence="4" key="1">
    <citation type="submission" date="2023-03" db="EMBL/GenBank/DDBJ databases">
        <authorList>
            <person name="Steffen K."/>
            <person name="Cardenas P."/>
        </authorList>
    </citation>
    <scope>NUCLEOTIDE SEQUENCE</scope>
</reference>
<name>A0AA35SAG0_GEOBA</name>
<dbReference type="GO" id="GO:0016705">
    <property type="term" value="F:oxidoreductase activity, acting on paired donors, with incorporation or reduction of molecular oxygen"/>
    <property type="evidence" value="ECO:0007669"/>
    <property type="project" value="InterPro"/>
</dbReference>
<evidence type="ECO:0000256" key="1">
    <source>
        <dbReference type="ARBA" id="ARBA00023002"/>
    </source>
</evidence>
<dbReference type="InterPro" id="IPR050766">
    <property type="entry name" value="Bact_Lucif_Oxidored"/>
</dbReference>
<keyword evidence="2" id="KW-0503">Monooxygenase</keyword>
<dbReference type="GO" id="GO:0005829">
    <property type="term" value="C:cytosol"/>
    <property type="evidence" value="ECO:0007669"/>
    <property type="project" value="TreeGrafter"/>
</dbReference>
<accession>A0AA35SAG0</accession>
<proteinExistence type="predicted"/>
<dbReference type="PANTHER" id="PTHR30137">
    <property type="entry name" value="LUCIFERASE-LIKE MONOOXYGENASE"/>
    <property type="match status" value="1"/>
</dbReference>
<evidence type="ECO:0000313" key="4">
    <source>
        <dbReference type="EMBL" id="CAI8026413.1"/>
    </source>
</evidence>
<evidence type="ECO:0000259" key="3">
    <source>
        <dbReference type="Pfam" id="PF00296"/>
    </source>
</evidence>
<dbReference type="GO" id="GO:0004497">
    <property type="term" value="F:monooxygenase activity"/>
    <property type="evidence" value="ECO:0007669"/>
    <property type="project" value="UniProtKB-KW"/>
</dbReference>
<dbReference type="InterPro" id="IPR011251">
    <property type="entry name" value="Luciferase-like_dom"/>
</dbReference>
<protein>
    <submittedName>
        <fullName evidence="4">Uncharacterized protein y4vJ</fullName>
    </submittedName>
</protein>
<organism evidence="4 5">
    <name type="scientific">Geodia barretti</name>
    <name type="common">Barrett's horny sponge</name>
    <dbReference type="NCBI Taxonomy" id="519541"/>
    <lineage>
        <taxon>Eukaryota</taxon>
        <taxon>Metazoa</taxon>
        <taxon>Porifera</taxon>
        <taxon>Demospongiae</taxon>
        <taxon>Heteroscleromorpha</taxon>
        <taxon>Tetractinellida</taxon>
        <taxon>Astrophorina</taxon>
        <taxon>Geodiidae</taxon>
        <taxon>Geodia</taxon>
    </lineage>
</organism>
<dbReference type="SUPFAM" id="SSF51679">
    <property type="entry name" value="Bacterial luciferase-like"/>
    <property type="match status" value="1"/>
</dbReference>
<feature type="domain" description="Luciferase-like" evidence="3">
    <location>
        <begin position="1"/>
        <end position="325"/>
    </location>
</feature>
<dbReference type="Gene3D" id="3.20.20.30">
    <property type="entry name" value="Luciferase-like domain"/>
    <property type="match status" value="1"/>
</dbReference>
<keyword evidence="5" id="KW-1185">Reference proteome</keyword>
<comment type="caution">
    <text evidence="4">The sequence shown here is derived from an EMBL/GenBank/DDBJ whole genome shotgun (WGS) entry which is preliminary data.</text>
</comment>
<dbReference type="InterPro" id="IPR036661">
    <property type="entry name" value="Luciferase-like_sf"/>
</dbReference>
<dbReference type="EMBL" id="CASHTH010002212">
    <property type="protein sequence ID" value="CAI8026413.1"/>
    <property type="molecule type" value="Genomic_DNA"/>
</dbReference>
<sequence length="360" mass="39494">MHVGLVMECDYRTGVTQEEAFEEAFAMADTADEFGLDGVWLAERHFAAPRRPGDPMGAGIPSVVSVPLVMASAIAGRTKQVRIGTGVSVLPLCHPVRLAEEAATVDQVSQGRLEFGVGRSGFPRSYDGYGIPYAESRARFQESLDVILKAWAEGSFSHEGEFFSFNELCVLPKPYQKPHPPIRIAATTRDTFPQVGRSGHNVISGLRGFDVNEVAEHMEMYHQSREEAGIEGKGEVFLRVPIYVAETDDRGRSEPEESTMRSYRRLGGLFGTTAGAAGTTLSEERQERADRLANVTYDDLLKDRLAYGSPDTVVEKLTELNDKLGLDGIIMEPNVGGGLTVEQVLNSVRLYAQEVAPRLR</sequence>
<gene>
    <name evidence="4" type="ORF">GBAR_LOCUS15174</name>
</gene>
<keyword evidence="1" id="KW-0560">Oxidoreductase</keyword>